<dbReference type="Pfam" id="PF13616">
    <property type="entry name" value="Rotamase_3"/>
    <property type="match status" value="1"/>
</dbReference>
<dbReference type="PROSITE" id="PS50198">
    <property type="entry name" value="PPIC_PPIASE_2"/>
    <property type="match status" value="2"/>
</dbReference>
<name>A0AAE3MDC9_9BACT</name>
<dbReference type="AlphaFoldDB" id="A0AAE3MDC9"/>
<dbReference type="PANTHER" id="PTHR47245">
    <property type="entry name" value="PEPTIDYLPROLYL ISOMERASE"/>
    <property type="match status" value="1"/>
</dbReference>
<evidence type="ECO:0000256" key="2">
    <source>
        <dbReference type="SAM" id="SignalP"/>
    </source>
</evidence>
<evidence type="ECO:0000259" key="3">
    <source>
        <dbReference type="PROSITE" id="PS50198"/>
    </source>
</evidence>
<reference evidence="4" key="1">
    <citation type="submission" date="2022-10" db="EMBL/GenBank/DDBJ databases">
        <authorList>
            <person name="Yu W.X."/>
        </authorList>
    </citation>
    <scope>NUCLEOTIDE SEQUENCE</scope>
    <source>
        <strain evidence="4">D04</strain>
    </source>
</reference>
<dbReference type="Gene3D" id="3.10.50.40">
    <property type="match status" value="2"/>
</dbReference>
<dbReference type="EMBL" id="JAPDPI010000013">
    <property type="protein sequence ID" value="MCW3805551.1"/>
    <property type="molecule type" value="Genomic_DNA"/>
</dbReference>
<protein>
    <submittedName>
        <fullName evidence="4">Peptidyl-prolyl cis-trans isomerase</fullName>
    </submittedName>
</protein>
<evidence type="ECO:0000313" key="4">
    <source>
        <dbReference type="EMBL" id="MCW3805551.1"/>
    </source>
</evidence>
<feature type="chain" id="PRO_5042084301" evidence="2">
    <location>
        <begin position="22"/>
        <end position="648"/>
    </location>
</feature>
<keyword evidence="5" id="KW-1185">Reference proteome</keyword>
<dbReference type="Pfam" id="PF00639">
    <property type="entry name" value="Rotamase"/>
    <property type="match status" value="1"/>
</dbReference>
<dbReference type="RefSeq" id="WP_301198922.1">
    <property type="nucleotide sequence ID" value="NZ_JAPDPI010000013.1"/>
</dbReference>
<comment type="caution">
    <text evidence="4">The sequence shown here is derived from an EMBL/GenBank/DDBJ whole genome shotgun (WGS) entry which is preliminary data.</text>
</comment>
<feature type="domain" description="PpiC" evidence="3">
    <location>
        <begin position="226"/>
        <end position="329"/>
    </location>
</feature>
<keyword evidence="1 4" id="KW-0413">Isomerase</keyword>
<dbReference type="Proteomes" id="UP001207408">
    <property type="component" value="Unassembled WGS sequence"/>
</dbReference>
<keyword evidence="1" id="KW-0697">Rotamase</keyword>
<proteinExistence type="predicted"/>
<dbReference type="InterPro" id="IPR046357">
    <property type="entry name" value="PPIase_dom_sf"/>
</dbReference>
<keyword evidence="2" id="KW-0732">Signal</keyword>
<dbReference type="InterPro" id="IPR000297">
    <property type="entry name" value="PPIase_PpiC"/>
</dbReference>
<evidence type="ECO:0000313" key="5">
    <source>
        <dbReference type="Proteomes" id="UP001207408"/>
    </source>
</evidence>
<sequence>MTRVKLLFILVALIIINTVSAQDSHTLVTIGDNNYSIEEFDFIYGKNNSYTEEPKSKKEYIDLFVNYKLKVHEAMAQGFDTLDSFVKEFNYYKAELAKPYLSDKSVTEELKKEAYQRLTQEVNASHILIRTEKSASPEDTLRAYNKIKSIQERINKGEDFNKLAAEFSEDPSAKQNQGKLGFFGGFMMVYPFESAAYNTAVGEVSDIVKTSFGYHLIKVHEKRDNRGELKTAHIMMMFRPDAPESVIAEKKARIDSIYQQIVKGDDFGTLAQNFSEDKNSARNNGELPWFGTGRMIPEFSEPAYKLDSIGAISKVIRTPYGFHIIKLLEKRGIKSFEEMEDEITNKISRDERAFKEKKVVIDRLKKEYNYQENKELINQLKENASIEADPVFYKSLEELTGSIASFASQEVNTGSLKEFLQSNRQFTKKRKAALIEQLVNDFIEKSILDYEKSQLENKYPEYKFLLNEYHDGLLIFEISQKEIWNKASQDSAGIENYFNSHKSDYFYPEKLIGKAFFIKDKKDIKTVKSHLTATPEISVDSLKQIIGTDKIKCINGEFEKGEYVAIDKQVWNIKKSEGKTDEAYPYVYAIGETTAKKQKALDETKGQVISDYQTEIENQWINQLKEKFNPVVNTKALKYSQKTIKSKP</sequence>
<dbReference type="SUPFAM" id="SSF54534">
    <property type="entry name" value="FKBP-like"/>
    <property type="match status" value="2"/>
</dbReference>
<dbReference type="InterPro" id="IPR050245">
    <property type="entry name" value="PrsA_foldase"/>
</dbReference>
<feature type="domain" description="PpiC" evidence="3">
    <location>
        <begin position="119"/>
        <end position="221"/>
    </location>
</feature>
<feature type="signal peptide" evidence="2">
    <location>
        <begin position="1"/>
        <end position="21"/>
    </location>
</feature>
<dbReference type="PANTHER" id="PTHR47245:SF2">
    <property type="entry name" value="PEPTIDYL-PROLYL CIS-TRANS ISOMERASE HP_0175-RELATED"/>
    <property type="match status" value="1"/>
</dbReference>
<organism evidence="4 5">
    <name type="scientific">Plebeiibacterium marinum</name>
    <dbReference type="NCBI Taxonomy" id="2992111"/>
    <lineage>
        <taxon>Bacteria</taxon>
        <taxon>Pseudomonadati</taxon>
        <taxon>Bacteroidota</taxon>
        <taxon>Bacteroidia</taxon>
        <taxon>Marinilabiliales</taxon>
        <taxon>Marinilabiliaceae</taxon>
        <taxon>Plebeiibacterium</taxon>
    </lineage>
</organism>
<gene>
    <name evidence="4" type="ORF">OM074_07915</name>
</gene>
<evidence type="ECO:0000256" key="1">
    <source>
        <dbReference type="PROSITE-ProRule" id="PRU00278"/>
    </source>
</evidence>
<accession>A0AAE3MDC9</accession>
<dbReference type="GO" id="GO:0003755">
    <property type="term" value="F:peptidyl-prolyl cis-trans isomerase activity"/>
    <property type="evidence" value="ECO:0007669"/>
    <property type="project" value="UniProtKB-KW"/>
</dbReference>